<feature type="non-terminal residue" evidence="1">
    <location>
        <position position="1"/>
    </location>
</feature>
<protein>
    <submittedName>
        <fullName evidence="1">Uncharacterized protein</fullName>
    </submittedName>
</protein>
<evidence type="ECO:0000313" key="1">
    <source>
        <dbReference type="EMBL" id="GAI26628.1"/>
    </source>
</evidence>
<reference evidence="1" key="1">
    <citation type="journal article" date="2014" name="Front. Microbiol.">
        <title>High frequency of phylogenetically diverse reductive dehalogenase-homologous genes in deep subseafloor sedimentary metagenomes.</title>
        <authorList>
            <person name="Kawai M."/>
            <person name="Futagami T."/>
            <person name="Toyoda A."/>
            <person name="Takaki Y."/>
            <person name="Nishi S."/>
            <person name="Hori S."/>
            <person name="Arai W."/>
            <person name="Tsubouchi T."/>
            <person name="Morono Y."/>
            <person name="Uchiyama I."/>
            <person name="Ito T."/>
            <person name="Fujiyama A."/>
            <person name="Inagaki F."/>
            <person name="Takami H."/>
        </authorList>
    </citation>
    <scope>NUCLEOTIDE SEQUENCE</scope>
    <source>
        <strain evidence="1">Expedition CK06-06</strain>
    </source>
</reference>
<name>X1M5M8_9ZZZZ</name>
<dbReference type="Gene3D" id="3.60.60.10">
    <property type="entry name" value="Penicillin V Acylase, Chain A"/>
    <property type="match status" value="1"/>
</dbReference>
<dbReference type="AlphaFoldDB" id="X1M5M8"/>
<gene>
    <name evidence="1" type="ORF">S06H3_24666</name>
</gene>
<feature type="non-terminal residue" evidence="1">
    <location>
        <position position="117"/>
    </location>
</feature>
<sequence length="117" mass="12644">YEEIVMLNLLEEVDVSIGVKGSALSTVPSRCTAFAATGKATVNGETYLGQSWDTDLESLEHDEAQLFNVKRNSEPNFLAYTYPGMLAAAGLNSEGIGISWNTVPPLEFKVGVPTYLI</sequence>
<dbReference type="EMBL" id="BARV01013829">
    <property type="protein sequence ID" value="GAI26628.1"/>
    <property type="molecule type" value="Genomic_DNA"/>
</dbReference>
<proteinExistence type="predicted"/>
<organism evidence="1">
    <name type="scientific">marine sediment metagenome</name>
    <dbReference type="NCBI Taxonomy" id="412755"/>
    <lineage>
        <taxon>unclassified sequences</taxon>
        <taxon>metagenomes</taxon>
        <taxon>ecological metagenomes</taxon>
    </lineage>
</organism>
<comment type="caution">
    <text evidence="1">The sequence shown here is derived from an EMBL/GenBank/DDBJ whole genome shotgun (WGS) entry which is preliminary data.</text>
</comment>
<accession>X1M5M8</accession>